<dbReference type="Pfam" id="PF20101">
    <property type="entry name" value="DUF6491"/>
    <property type="match status" value="1"/>
</dbReference>
<name>A0A858R860_9PROT</name>
<dbReference type="Proteomes" id="UP000501891">
    <property type="component" value="Chromosome"/>
</dbReference>
<keyword evidence="2" id="KW-1185">Reference proteome</keyword>
<accession>A0A858R860</accession>
<evidence type="ECO:0000313" key="1">
    <source>
        <dbReference type="EMBL" id="QJE73789.1"/>
    </source>
</evidence>
<proteinExistence type="predicted"/>
<organism evidence="1 2">
    <name type="scientific">Aerophototrophica crusticola</name>
    <dbReference type="NCBI Taxonomy" id="1709002"/>
    <lineage>
        <taxon>Bacteria</taxon>
        <taxon>Pseudomonadati</taxon>
        <taxon>Pseudomonadota</taxon>
        <taxon>Alphaproteobacteria</taxon>
        <taxon>Rhodospirillales</taxon>
        <taxon>Rhodospirillaceae</taxon>
        <taxon>Aerophototrophica</taxon>
    </lineage>
</organism>
<dbReference type="AlphaFoldDB" id="A0A858R860"/>
<gene>
    <name evidence="1" type="ORF">HHL28_12405</name>
</gene>
<evidence type="ECO:0000313" key="2">
    <source>
        <dbReference type="Proteomes" id="UP000501891"/>
    </source>
</evidence>
<dbReference type="EMBL" id="CP051775">
    <property type="protein sequence ID" value="QJE73789.1"/>
    <property type="molecule type" value="Genomic_DNA"/>
</dbReference>
<dbReference type="InterPro" id="IPR045500">
    <property type="entry name" value="DUF6491"/>
</dbReference>
<protein>
    <submittedName>
        <fullName evidence="1">Uncharacterized protein</fullName>
    </submittedName>
</protein>
<reference evidence="1" key="1">
    <citation type="submission" date="2020-04" db="EMBL/GenBank/DDBJ databases">
        <title>A desert anoxygenic phototrophic bacterium fixes CO2 using RubisCO under aerobic conditions.</title>
        <authorList>
            <person name="Tang K."/>
        </authorList>
    </citation>
    <scope>NUCLEOTIDE SEQUENCE [LARGE SCALE GENOMIC DNA]</scope>
    <source>
        <strain evidence="1">MIMtkB3</strain>
    </source>
</reference>
<dbReference type="KEGG" id="acru:HHL28_12405"/>
<sequence length="74" mass="8100">MDEENLILQTNEGRYLLRFGGFCQARLTDGLAIGLQSTAGSVCPGDRVFVEGRPCLITKMWKVPETAKVAEAAR</sequence>